<proteinExistence type="predicted"/>
<name>A0A1C7MVG4_9FUNG</name>
<keyword evidence="2" id="KW-1185">Reference proteome</keyword>
<dbReference type="STRING" id="101091.A0A1C7MVG4"/>
<sequence>MVMSQKLLDFGSHGAFYECKYCITFGKQPDELGKNWMYYLLRDQSIRTMANLLLEDESDPAINSQYGIKSRSIFADLPNSKSSFFVALDEFHLSFNITKLVYKMLSFEFNDKYKHVNNKNSYPFQLPANHFTGSWKPYNLCAKSKLSVYRSVCWLDVLRYNFHTLLAPHLSTPAAAALNNVVCGITLMLQRHLSSDDICDMEKYFKKWFSYLYVGAK</sequence>
<dbReference type="AlphaFoldDB" id="A0A1C7MVG4"/>
<organism evidence="1 2">
    <name type="scientific">Choanephora cucurbitarum</name>
    <dbReference type="NCBI Taxonomy" id="101091"/>
    <lineage>
        <taxon>Eukaryota</taxon>
        <taxon>Fungi</taxon>
        <taxon>Fungi incertae sedis</taxon>
        <taxon>Mucoromycota</taxon>
        <taxon>Mucoromycotina</taxon>
        <taxon>Mucoromycetes</taxon>
        <taxon>Mucorales</taxon>
        <taxon>Mucorineae</taxon>
        <taxon>Choanephoraceae</taxon>
        <taxon>Choanephoroideae</taxon>
        <taxon>Choanephora</taxon>
    </lineage>
</organism>
<accession>A0A1C7MVG4</accession>
<gene>
    <name evidence="1" type="ORF">A0J61_11545</name>
</gene>
<dbReference type="EMBL" id="LUGH01002173">
    <property type="protein sequence ID" value="OBZ80406.1"/>
    <property type="molecule type" value="Genomic_DNA"/>
</dbReference>
<reference evidence="1 2" key="1">
    <citation type="submission" date="2016-03" db="EMBL/GenBank/DDBJ databases">
        <title>Choanephora cucurbitarum.</title>
        <authorList>
            <person name="Min B."/>
            <person name="Park H."/>
            <person name="Park J.-H."/>
            <person name="Shin H.-D."/>
            <person name="Choi I.-G."/>
        </authorList>
    </citation>
    <scope>NUCLEOTIDE SEQUENCE [LARGE SCALE GENOMIC DNA]</scope>
    <source>
        <strain evidence="1 2">KUS-F28377</strain>
    </source>
</reference>
<protein>
    <submittedName>
        <fullName evidence="1">Uncharacterized protein</fullName>
    </submittedName>
</protein>
<feature type="non-terminal residue" evidence="1">
    <location>
        <position position="217"/>
    </location>
</feature>
<comment type="caution">
    <text evidence="1">The sequence shown here is derived from an EMBL/GenBank/DDBJ whole genome shotgun (WGS) entry which is preliminary data.</text>
</comment>
<evidence type="ECO:0000313" key="1">
    <source>
        <dbReference type="EMBL" id="OBZ80406.1"/>
    </source>
</evidence>
<dbReference type="Proteomes" id="UP000093000">
    <property type="component" value="Unassembled WGS sequence"/>
</dbReference>
<dbReference type="InParanoid" id="A0A1C7MVG4"/>
<evidence type="ECO:0000313" key="2">
    <source>
        <dbReference type="Proteomes" id="UP000093000"/>
    </source>
</evidence>